<feature type="domain" description="VanZ-like" evidence="1">
    <location>
        <begin position="27"/>
        <end position="141"/>
    </location>
</feature>
<sequence>MYKSLGGLKEKYQNHMLEIVWKIMLGIYIMILFYLTLAGRKQVDPLINVFGGWLPFKRSNQTWNIDALYNIFLLTPLTFFLGKSFPHITKKNLFKKMILISFGISFFIEINQLIFAIGTFQVSDLVYNTISGVIGGVIYKMSYKITSENLSSQGP</sequence>
<gene>
    <name evidence="2" type="ORF">DO83_03585</name>
</gene>
<reference evidence="2 3" key="1">
    <citation type="journal article" date="2016" name="Sci. Rep.">
        <title>Accelerated dysbiosis of gut microbiota during aggravation of DSS-induced colitis by a butyrate-producing bacterium.</title>
        <authorList>
            <person name="Zhang Q."/>
            <person name="Wu Y."/>
            <person name="Wang J."/>
            <person name="Wu G."/>
            <person name="Long W."/>
            <person name="Xue Z."/>
            <person name="Wang L."/>
            <person name="Zhang X."/>
            <person name="Pang X."/>
            <person name="Zhao Y."/>
            <person name="Zhao L."/>
            <person name="Zhang C."/>
        </authorList>
    </citation>
    <scope>NUCLEOTIDE SEQUENCE [LARGE SCALE GENOMIC DNA]</scope>
    <source>
        <strain evidence="2 3">BPB5</strain>
    </source>
</reference>
<proteinExistence type="predicted"/>
<dbReference type="RefSeq" id="WP_077325692.1">
    <property type="nucleotide sequence ID" value="NZ_CP012098.1"/>
</dbReference>
<dbReference type="PANTHER" id="PTHR36834">
    <property type="entry name" value="MEMBRANE PROTEIN-RELATED"/>
    <property type="match status" value="1"/>
</dbReference>
<dbReference type="InterPro" id="IPR006976">
    <property type="entry name" value="VanZ-like"/>
</dbReference>
<dbReference type="Pfam" id="PF04892">
    <property type="entry name" value="VanZ"/>
    <property type="match status" value="1"/>
</dbReference>
<accession>A0A1Q2C4W3</accession>
<dbReference type="EMBL" id="CP012098">
    <property type="protein sequence ID" value="AQP38768.1"/>
    <property type="molecule type" value="Genomic_DNA"/>
</dbReference>
<evidence type="ECO:0000259" key="1">
    <source>
        <dbReference type="Pfam" id="PF04892"/>
    </source>
</evidence>
<evidence type="ECO:0000313" key="3">
    <source>
        <dbReference type="Proteomes" id="UP000188159"/>
    </source>
</evidence>
<evidence type="ECO:0000313" key="2">
    <source>
        <dbReference type="EMBL" id="AQP38768.1"/>
    </source>
</evidence>
<name>A0A1Q2C4W3_ANAHA</name>
<organism evidence="2 3">
    <name type="scientific">Anaerostipes hadrus</name>
    <dbReference type="NCBI Taxonomy" id="649756"/>
    <lineage>
        <taxon>Bacteria</taxon>
        <taxon>Bacillati</taxon>
        <taxon>Bacillota</taxon>
        <taxon>Clostridia</taxon>
        <taxon>Lachnospirales</taxon>
        <taxon>Lachnospiraceae</taxon>
        <taxon>Anaerostipes</taxon>
    </lineage>
</organism>
<dbReference type="PANTHER" id="PTHR36834:SF2">
    <property type="entry name" value="MEMBRANE PROTEIN"/>
    <property type="match status" value="1"/>
</dbReference>
<dbReference type="InterPro" id="IPR053150">
    <property type="entry name" value="Teicoplanin_resist-assoc"/>
</dbReference>
<dbReference type="AlphaFoldDB" id="A0A1Q2C4W3"/>
<dbReference type="Proteomes" id="UP000188159">
    <property type="component" value="Chromosome"/>
</dbReference>
<protein>
    <recommendedName>
        <fullName evidence="1">VanZ-like domain-containing protein</fullName>
    </recommendedName>
</protein>